<dbReference type="InterPro" id="IPR025381">
    <property type="entry name" value="DUF4296"/>
</dbReference>
<proteinExistence type="predicted"/>
<dbReference type="STRING" id="226505.SAMN05444394_2374"/>
<protein>
    <recommendedName>
        <fullName evidence="1">DUF4296 domain-containing protein</fullName>
    </recommendedName>
</protein>
<dbReference type="RefSeq" id="WP_074225014.1">
    <property type="nucleotide sequence ID" value="NZ_FSRC01000001.1"/>
</dbReference>
<gene>
    <name evidence="2" type="ORF">SAMN05444394_2374</name>
</gene>
<dbReference type="Proteomes" id="UP000185221">
    <property type="component" value="Unassembled WGS sequence"/>
</dbReference>
<keyword evidence="3" id="KW-1185">Reference proteome</keyword>
<dbReference type="AlphaFoldDB" id="A0A1N6EQA1"/>
<evidence type="ECO:0000259" key="1">
    <source>
        <dbReference type="Pfam" id="PF14129"/>
    </source>
</evidence>
<dbReference type="Pfam" id="PF14129">
    <property type="entry name" value="DUF4296"/>
    <property type="match status" value="1"/>
</dbReference>
<organism evidence="2 3">
    <name type="scientific">Algoriphagus halophilus</name>
    <dbReference type="NCBI Taxonomy" id="226505"/>
    <lineage>
        <taxon>Bacteria</taxon>
        <taxon>Pseudomonadati</taxon>
        <taxon>Bacteroidota</taxon>
        <taxon>Cytophagia</taxon>
        <taxon>Cytophagales</taxon>
        <taxon>Cyclobacteriaceae</taxon>
        <taxon>Algoriphagus</taxon>
    </lineage>
</organism>
<reference evidence="3" key="1">
    <citation type="submission" date="2016-11" db="EMBL/GenBank/DDBJ databases">
        <authorList>
            <person name="Varghese N."/>
            <person name="Submissions S."/>
        </authorList>
    </citation>
    <scope>NUCLEOTIDE SEQUENCE [LARGE SCALE GENOMIC DNA]</scope>
    <source>
        <strain evidence="3">DSM 15292</strain>
    </source>
</reference>
<evidence type="ECO:0000313" key="2">
    <source>
        <dbReference type="EMBL" id="SIN85121.1"/>
    </source>
</evidence>
<evidence type="ECO:0000313" key="3">
    <source>
        <dbReference type="Proteomes" id="UP000185221"/>
    </source>
</evidence>
<feature type="domain" description="DUF4296" evidence="1">
    <location>
        <begin position="23"/>
        <end position="107"/>
    </location>
</feature>
<accession>A0A1N6EQA1</accession>
<sequence length="119" mass="13543">MKRLLLICLSLLFVASCSEDEKPEGLLSQDKMINVLIDIQITEGIASAIPVAYDSSEVLYKLMEKEVFKKHQVEDSVFTQSLRYYLQYPGIMDNMYAQILDSLAARETIGIKKDEGEIF</sequence>
<dbReference type="EMBL" id="FSRC01000001">
    <property type="protein sequence ID" value="SIN85121.1"/>
    <property type="molecule type" value="Genomic_DNA"/>
</dbReference>
<name>A0A1N6EQA1_9BACT</name>
<dbReference type="PROSITE" id="PS51257">
    <property type="entry name" value="PROKAR_LIPOPROTEIN"/>
    <property type="match status" value="1"/>
</dbReference>
<dbReference type="OrthoDB" id="981921at2"/>